<dbReference type="SUPFAM" id="SSF55729">
    <property type="entry name" value="Acyl-CoA N-acyltransferases (Nat)"/>
    <property type="match status" value="1"/>
</dbReference>
<dbReference type="EMBL" id="BMLN01000007">
    <property type="protein sequence ID" value="GGO02858.1"/>
    <property type="molecule type" value="Genomic_DNA"/>
</dbReference>
<accession>A0ABQ2L4K1</accession>
<dbReference type="Pfam" id="PF00583">
    <property type="entry name" value="Acetyltransf_1"/>
    <property type="match status" value="1"/>
</dbReference>
<protein>
    <submittedName>
        <fullName evidence="4">Acetyltransferase</fullName>
    </submittedName>
</protein>
<feature type="domain" description="N-acetyltransferase" evidence="3">
    <location>
        <begin position="3"/>
        <end position="146"/>
    </location>
</feature>
<comment type="caution">
    <text evidence="4">The sequence shown here is derived from an EMBL/GenBank/DDBJ whole genome shotgun (WGS) entry which is preliminary data.</text>
</comment>
<dbReference type="PROSITE" id="PS51186">
    <property type="entry name" value="GNAT"/>
    <property type="match status" value="1"/>
</dbReference>
<sequence>MQFRILEVTTEEQLQFCRDIRVTVFVDEQGVPLADEFDQWDAIRPEVRHIIALEGDRPAGTSRLRFVDGYAKLERICILPSYRKYGLGRLLLAKLEELARAAGAEKAKLHGQVQAEGFYTKLGYSREGGVFDEDGIPHALMVKQLV</sequence>
<evidence type="ECO:0000259" key="3">
    <source>
        <dbReference type="PROSITE" id="PS51186"/>
    </source>
</evidence>
<evidence type="ECO:0000313" key="5">
    <source>
        <dbReference type="Proteomes" id="UP000606653"/>
    </source>
</evidence>
<dbReference type="InterPro" id="IPR050832">
    <property type="entry name" value="Bact_Acetyltransf"/>
</dbReference>
<evidence type="ECO:0000313" key="4">
    <source>
        <dbReference type="EMBL" id="GGO02858.1"/>
    </source>
</evidence>
<evidence type="ECO:0000256" key="1">
    <source>
        <dbReference type="ARBA" id="ARBA00022679"/>
    </source>
</evidence>
<dbReference type="PANTHER" id="PTHR43877:SF2">
    <property type="entry name" value="AMINOALKYLPHOSPHONATE N-ACETYLTRANSFERASE-RELATED"/>
    <property type="match status" value="1"/>
</dbReference>
<reference evidence="5" key="1">
    <citation type="journal article" date="2019" name="Int. J. Syst. Evol. Microbiol.">
        <title>The Global Catalogue of Microorganisms (GCM) 10K type strain sequencing project: providing services to taxonomists for standard genome sequencing and annotation.</title>
        <authorList>
            <consortium name="The Broad Institute Genomics Platform"/>
            <consortium name="The Broad Institute Genome Sequencing Center for Infectious Disease"/>
            <person name="Wu L."/>
            <person name="Ma J."/>
        </authorList>
    </citation>
    <scope>NUCLEOTIDE SEQUENCE [LARGE SCALE GENOMIC DNA]</scope>
    <source>
        <strain evidence="5">CGMCC 1.6964</strain>
    </source>
</reference>
<dbReference type="RefSeq" id="WP_018976712.1">
    <property type="nucleotide sequence ID" value="NZ_BMLN01000007.1"/>
</dbReference>
<dbReference type="PANTHER" id="PTHR43877">
    <property type="entry name" value="AMINOALKYLPHOSPHONATE N-ACETYLTRANSFERASE-RELATED-RELATED"/>
    <property type="match status" value="1"/>
</dbReference>
<proteinExistence type="predicted"/>
<keyword evidence="2" id="KW-0012">Acyltransferase</keyword>
<organism evidence="4 5">
    <name type="scientific">Saccharibacillus kuerlensis</name>
    <dbReference type="NCBI Taxonomy" id="459527"/>
    <lineage>
        <taxon>Bacteria</taxon>
        <taxon>Bacillati</taxon>
        <taxon>Bacillota</taxon>
        <taxon>Bacilli</taxon>
        <taxon>Bacillales</taxon>
        <taxon>Paenibacillaceae</taxon>
        <taxon>Saccharibacillus</taxon>
    </lineage>
</organism>
<dbReference type="Gene3D" id="3.40.630.30">
    <property type="match status" value="1"/>
</dbReference>
<evidence type="ECO:0000256" key="2">
    <source>
        <dbReference type="ARBA" id="ARBA00023315"/>
    </source>
</evidence>
<keyword evidence="5" id="KW-1185">Reference proteome</keyword>
<dbReference type="Proteomes" id="UP000606653">
    <property type="component" value="Unassembled WGS sequence"/>
</dbReference>
<name>A0ABQ2L4K1_9BACL</name>
<gene>
    <name evidence="4" type="ORF">GCM10010969_26550</name>
</gene>
<dbReference type="InterPro" id="IPR016181">
    <property type="entry name" value="Acyl_CoA_acyltransferase"/>
</dbReference>
<dbReference type="InterPro" id="IPR000182">
    <property type="entry name" value="GNAT_dom"/>
</dbReference>
<keyword evidence="1" id="KW-0808">Transferase</keyword>